<evidence type="ECO:0000313" key="9">
    <source>
        <dbReference type="EMBL" id="RAM01969.1"/>
    </source>
</evidence>
<reference evidence="8 11" key="2">
    <citation type="submission" date="2019-02" db="EMBL/GenBank/DDBJ databases">
        <title>Complete genome sequence of Desulfobacter hydrogenophilus AcRS1.</title>
        <authorList>
            <person name="Marietou A."/>
            <person name="Lund M.B."/>
            <person name="Marshall I.P.G."/>
            <person name="Schreiber L."/>
            <person name="Jorgensen B."/>
        </authorList>
    </citation>
    <scope>NUCLEOTIDE SEQUENCE [LARGE SCALE GENOMIC DNA]</scope>
    <source>
        <strain evidence="8 11">AcRS1</strain>
    </source>
</reference>
<evidence type="ECO:0000256" key="2">
    <source>
        <dbReference type="ARBA" id="ARBA00006971"/>
    </source>
</evidence>
<protein>
    <recommendedName>
        <fullName evidence="6">Protein HflK</fullName>
    </recommendedName>
</protein>
<feature type="transmembrane region" description="Helical" evidence="6">
    <location>
        <begin position="44"/>
        <end position="67"/>
    </location>
</feature>
<dbReference type="EMBL" id="CP036313">
    <property type="protein sequence ID" value="QBH11470.1"/>
    <property type="molecule type" value="Genomic_DNA"/>
</dbReference>
<keyword evidence="11" id="KW-1185">Reference proteome</keyword>
<evidence type="ECO:0000313" key="8">
    <source>
        <dbReference type="EMBL" id="QBH11470.1"/>
    </source>
</evidence>
<dbReference type="PANTHER" id="PTHR43327">
    <property type="entry name" value="STOMATIN-LIKE PROTEIN 2, MITOCHONDRIAL"/>
    <property type="match status" value="1"/>
</dbReference>
<dbReference type="OrthoDB" id="9779595at2"/>
<evidence type="ECO:0000256" key="3">
    <source>
        <dbReference type="ARBA" id="ARBA00022692"/>
    </source>
</evidence>
<evidence type="ECO:0000256" key="1">
    <source>
        <dbReference type="ARBA" id="ARBA00004167"/>
    </source>
</evidence>
<dbReference type="InterPro" id="IPR010201">
    <property type="entry name" value="HflK"/>
</dbReference>
<dbReference type="Proteomes" id="UP000293902">
    <property type="component" value="Chromosome"/>
</dbReference>
<comment type="function">
    <text evidence="6">HflC and HflK could encode or regulate a protease.</text>
</comment>
<dbReference type="GO" id="GO:0016020">
    <property type="term" value="C:membrane"/>
    <property type="evidence" value="ECO:0007669"/>
    <property type="project" value="UniProtKB-SubCell"/>
</dbReference>
<dbReference type="SUPFAM" id="SSF117892">
    <property type="entry name" value="Band 7/SPFH domain"/>
    <property type="match status" value="1"/>
</dbReference>
<dbReference type="RefSeq" id="WP_111956609.1">
    <property type="nucleotide sequence ID" value="NZ_CP036313.1"/>
</dbReference>
<dbReference type="NCBIfam" id="TIGR01933">
    <property type="entry name" value="hflK"/>
    <property type="match status" value="1"/>
</dbReference>
<reference evidence="9 10" key="1">
    <citation type="submission" date="2018-06" db="EMBL/GenBank/DDBJ databases">
        <title>Complete Genome Sequence of Desulfobacter hydrogenophilus (DSM3380).</title>
        <authorList>
            <person name="Marietou A."/>
            <person name="Schreiber L."/>
            <person name="Marshall I."/>
            <person name="Jorgensen B."/>
        </authorList>
    </citation>
    <scope>NUCLEOTIDE SEQUENCE [LARGE SCALE GENOMIC DNA]</scope>
    <source>
        <strain evidence="9 10">DSM 3380</strain>
    </source>
</reference>
<evidence type="ECO:0000256" key="6">
    <source>
        <dbReference type="RuleBase" id="RU364113"/>
    </source>
</evidence>
<keyword evidence="5 6" id="KW-0472">Membrane</keyword>
<sequence length="358" mass="40363">MNWDWEKLRENQKKYEQKQGGGGPGMPTPPQMDDLLNKFKEFKFSGIFFVGIIIIVVLIGVSTVFTVGRSEVGVIQRFGKYTRLAQPGLNFKMPAGIEKVTKVNVRQVETEEFGFKTYNGGGSYPSSVESSKQDASLMLTGDLNVAVVPWIVQYRRSDPKAYLFNVKDVRSLLKDMSEATMRMVVGDRSINEVISSRAEIANVAKEMLQKEMNNAQAGIGIVNIEMKKTNVPEPVQDSFNEVNQATQKKEQTIYKAREDYNKAIPLARGEAKRLIKDAEGYAIDRVNRAQGDATKFKAIYDEYAKAKDVTRKRMYLEAMLEILPKLENKYIIDSDQKNLLPFLNMGAKLSGQTLQKGE</sequence>
<name>A0A328FCF6_9BACT</name>
<evidence type="ECO:0000313" key="10">
    <source>
        <dbReference type="Proteomes" id="UP000248798"/>
    </source>
</evidence>
<dbReference type="InterPro" id="IPR050710">
    <property type="entry name" value="Band7/mec-2_domain"/>
</dbReference>
<evidence type="ECO:0000256" key="5">
    <source>
        <dbReference type="ARBA" id="ARBA00023136"/>
    </source>
</evidence>
<keyword evidence="9" id="KW-0378">Hydrolase</keyword>
<comment type="subunit">
    <text evidence="6">HflC and HflK may interact to form a multimeric complex.</text>
</comment>
<proteinExistence type="inferred from homology"/>
<dbReference type="CDD" id="cd03404">
    <property type="entry name" value="SPFH_HflK"/>
    <property type="match status" value="1"/>
</dbReference>
<evidence type="ECO:0000259" key="7">
    <source>
        <dbReference type="SMART" id="SM00244"/>
    </source>
</evidence>
<dbReference type="EMBL" id="QLNI01000020">
    <property type="protein sequence ID" value="RAM01969.1"/>
    <property type="molecule type" value="Genomic_DNA"/>
</dbReference>
<keyword evidence="4 6" id="KW-1133">Transmembrane helix</keyword>
<keyword evidence="3 6" id="KW-0812">Transmembrane</keyword>
<comment type="subcellular location">
    <subcellularLocation>
        <location evidence="1">Membrane</location>
        <topology evidence="1">Single-pass membrane protein</topology>
    </subcellularLocation>
</comment>
<comment type="similarity">
    <text evidence="2 6">Belongs to the band 7/mec-2 family. HflK subfamily.</text>
</comment>
<feature type="domain" description="Band 7" evidence="7">
    <location>
        <begin position="62"/>
        <end position="243"/>
    </location>
</feature>
<dbReference type="GO" id="GO:0008233">
    <property type="term" value="F:peptidase activity"/>
    <property type="evidence" value="ECO:0007669"/>
    <property type="project" value="UniProtKB-KW"/>
</dbReference>
<evidence type="ECO:0000313" key="11">
    <source>
        <dbReference type="Proteomes" id="UP000293902"/>
    </source>
</evidence>
<dbReference type="Gene3D" id="3.30.479.30">
    <property type="entry name" value="Band 7 domain"/>
    <property type="match status" value="1"/>
</dbReference>
<evidence type="ECO:0000256" key="4">
    <source>
        <dbReference type="ARBA" id="ARBA00022989"/>
    </source>
</evidence>
<dbReference type="AlphaFoldDB" id="A0A328FCF6"/>
<dbReference type="Pfam" id="PF01145">
    <property type="entry name" value="Band_7"/>
    <property type="match status" value="1"/>
</dbReference>
<dbReference type="GO" id="GO:0006508">
    <property type="term" value="P:proteolysis"/>
    <property type="evidence" value="ECO:0007669"/>
    <property type="project" value="UniProtKB-KW"/>
</dbReference>
<gene>
    <name evidence="9" type="primary">hflK</name>
    <name evidence="9" type="ORF">DO021_11035</name>
    <name evidence="8" type="ORF">EYB58_00140</name>
</gene>
<organism evidence="9 10">
    <name type="scientific">Desulfobacter hydrogenophilus</name>
    <dbReference type="NCBI Taxonomy" id="2291"/>
    <lineage>
        <taxon>Bacteria</taxon>
        <taxon>Pseudomonadati</taxon>
        <taxon>Thermodesulfobacteriota</taxon>
        <taxon>Desulfobacteria</taxon>
        <taxon>Desulfobacterales</taxon>
        <taxon>Desulfobacteraceae</taxon>
        <taxon>Desulfobacter</taxon>
    </lineage>
</organism>
<accession>A0A328FCF6</accession>
<dbReference type="SMART" id="SM00244">
    <property type="entry name" value="PHB"/>
    <property type="match status" value="1"/>
</dbReference>
<dbReference type="InterPro" id="IPR001107">
    <property type="entry name" value="Band_7"/>
</dbReference>
<dbReference type="InterPro" id="IPR036013">
    <property type="entry name" value="Band_7/SPFH_dom_sf"/>
</dbReference>
<dbReference type="Proteomes" id="UP000248798">
    <property type="component" value="Unassembled WGS sequence"/>
</dbReference>
<dbReference type="PANTHER" id="PTHR43327:SF2">
    <property type="entry name" value="MODULATOR OF FTSH PROTEASE HFLK"/>
    <property type="match status" value="1"/>
</dbReference>
<keyword evidence="9" id="KW-0645">Protease</keyword>